<dbReference type="InterPro" id="IPR001853">
    <property type="entry name" value="DSBA-like_thioredoxin_dom"/>
</dbReference>
<evidence type="ECO:0000259" key="1">
    <source>
        <dbReference type="Pfam" id="PF01323"/>
    </source>
</evidence>
<reference evidence="2 3" key="1">
    <citation type="submission" date="2016-07" db="EMBL/GenBank/DDBJ databases">
        <title>Caryophanon tenue genome sequencing.</title>
        <authorList>
            <person name="Verma A."/>
            <person name="Pal Y."/>
            <person name="Krishnamurthi S."/>
        </authorList>
    </citation>
    <scope>NUCLEOTIDE SEQUENCE [LARGE SCALE GENOMIC DNA]</scope>
    <source>
        <strain evidence="2 3">DSM 14152</strain>
    </source>
</reference>
<dbReference type="PANTHER" id="PTHR13887">
    <property type="entry name" value="GLUTATHIONE S-TRANSFERASE KAPPA"/>
    <property type="match status" value="1"/>
</dbReference>
<dbReference type="PANTHER" id="PTHR13887:SF41">
    <property type="entry name" value="THIOREDOXIN SUPERFAMILY PROTEIN"/>
    <property type="match status" value="1"/>
</dbReference>
<dbReference type="Pfam" id="PF01323">
    <property type="entry name" value="DSBA"/>
    <property type="match status" value="1"/>
</dbReference>
<dbReference type="RefSeq" id="WP_066545061.1">
    <property type="nucleotide sequence ID" value="NZ_MASJ01000014.1"/>
</dbReference>
<dbReference type="STRING" id="33978.A6M13_13450"/>
<dbReference type="GO" id="GO:0016491">
    <property type="term" value="F:oxidoreductase activity"/>
    <property type="evidence" value="ECO:0007669"/>
    <property type="project" value="InterPro"/>
</dbReference>
<accession>A0A1C0YEA5</accession>
<organism evidence="2 3">
    <name type="scientific">Caryophanon tenue</name>
    <dbReference type="NCBI Taxonomy" id="33978"/>
    <lineage>
        <taxon>Bacteria</taxon>
        <taxon>Bacillati</taxon>
        <taxon>Bacillota</taxon>
        <taxon>Bacilli</taxon>
        <taxon>Bacillales</taxon>
        <taxon>Caryophanaceae</taxon>
        <taxon>Caryophanon</taxon>
    </lineage>
</organism>
<gene>
    <name evidence="2" type="ORF">A6M13_13450</name>
</gene>
<dbReference type="EMBL" id="MASJ01000014">
    <property type="protein sequence ID" value="OCS85469.1"/>
    <property type="molecule type" value="Genomic_DNA"/>
</dbReference>
<dbReference type="OrthoDB" id="9799122at2"/>
<dbReference type="InterPro" id="IPR036249">
    <property type="entry name" value="Thioredoxin-like_sf"/>
</dbReference>
<keyword evidence="3" id="KW-1185">Reference proteome</keyword>
<dbReference type="Proteomes" id="UP000093199">
    <property type="component" value="Unassembled WGS sequence"/>
</dbReference>
<feature type="domain" description="DSBA-like thioredoxin" evidence="1">
    <location>
        <begin position="3"/>
        <end position="205"/>
    </location>
</feature>
<dbReference type="Gene3D" id="3.40.30.10">
    <property type="entry name" value="Glutaredoxin"/>
    <property type="match status" value="1"/>
</dbReference>
<comment type="caution">
    <text evidence="2">The sequence shown here is derived from an EMBL/GenBank/DDBJ whole genome shotgun (WGS) entry which is preliminary data.</text>
</comment>
<evidence type="ECO:0000313" key="3">
    <source>
        <dbReference type="Proteomes" id="UP000093199"/>
    </source>
</evidence>
<protein>
    <submittedName>
        <fullName evidence="2">Disulfide bond formation protein DsbA</fullName>
    </submittedName>
</protein>
<dbReference type="SUPFAM" id="SSF52833">
    <property type="entry name" value="Thioredoxin-like"/>
    <property type="match status" value="1"/>
</dbReference>
<dbReference type="AlphaFoldDB" id="A0A1C0YEA5"/>
<sequence>MEVEIWSDYVCPFCYIGKRQLEQAIAATGLTGKVDVKLKAYELDPTTPKDSMEPVHTVLARKYGTTPEKAKEMSQGVAARAAEVGLQYDVDGMLNQNTLDAHRLVKYAETVHKDGEFAERLMKAYFTEGQAIGQHDVLVKLALEVGLNLDDVRAVLADTKMFSTDIEQDKAIAQQLQVRGVPFFVINKKYGIAGAQPQEVFNDTLREVAKEEGITPGLIQKGGNADVCGDDGCSI</sequence>
<dbReference type="CDD" id="cd03024">
    <property type="entry name" value="DsbA_FrnE"/>
    <property type="match status" value="1"/>
</dbReference>
<evidence type="ECO:0000313" key="2">
    <source>
        <dbReference type="EMBL" id="OCS85469.1"/>
    </source>
</evidence>
<name>A0A1C0YEA5_9BACL</name>
<proteinExistence type="predicted"/>